<feature type="non-terminal residue" evidence="2">
    <location>
        <position position="25"/>
    </location>
</feature>
<evidence type="ECO:0000313" key="3">
    <source>
        <dbReference type="Proteomes" id="UP000234681"/>
    </source>
</evidence>
<dbReference type="AlphaFoldDB" id="A6I619"/>
<feature type="region of interest" description="Disordered" evidence="1">
    <location>
        <begin position="1"/>
        <end position="25"/>
    </location>
</feature>
<organism evidence="2 3">
    <name type="scientific">Rattus norvegicus</name>
    <name type="common">Rat</name>
    <dbReference type="NCBI Taxonomy" id="10116"/>
    <lineage>
        <taxon>Eukaryota</taxon>
        <taxon>Metazoa</taxon>
        <taxon>Chordata</taxon>
        <taxon>Craniata</taxon>
        <taxon>Vertebrata</taxon>
        <taxon>Euteleostomi</taxon>
        <taxon>Mammalia</taxon>
        <taxon>Eutheria</taxon>
        <taxon>Euarchontoglires</taxon>
        <taxon>Glires</taxon>
        <taxon>Rodentia</taxon>
        <taxon>Myomorpha</taxon>
        <taxon>Muroidea</taxon>
        <taxon>Muridae</taxon>
        <taxon>Murinae</taxon>
        <taxon>Rattus</taxon>
    </lineage>
</organism>
<dbReference type="EMBL" id="CH473956">
    <property type="protein sequence ID" value="EDM18561.1"/>
    <property type="molecule type" value="Genomic_DNA"/>
</dbReference>
<evidence type="ECO:0000256" key="1">
    <source>
        <dbReference type="SAM" id="MobiDB-lite"/>
    </source>
</evidence>
<gene>
    <name evidence="2" type="ORF">rCG_39445</name>
</gene>
<reference evidence="2" key="1">
    <citation type="journal article" date="2005" name="Genome Res.">
        <title>Gene and alternative splicing annotation with AIR.</title>
        <authorList>
            <person name="Florea L."/>
            <person name="Di Francesco V."/>
            <person name="Miller J."/>
            <person name="Turner R."/>
            <person name="Yao A."/>
            <person name="Harris M."/>
            <person name="Walenz B."/>
            <person name="Mobarry C."/>
            <person name="Merkulov G.V."/>
            <person name="Charlab R."/>
            <person name="Dew I."/>
            <person name="Deng Z."/>
            <person name="Istrail S."/>
            <person name="Li P."/>
            <person name="Sutton G."/>
        </authorList>
    </citation>
    <scope>NUCLEOTIDE SEQUENCE</scope>
    <source>
        <strain evidence="2">BN</strain>
    </source>
</reference>
<dbReference type="EMBL" id="CH473956">
    <property type="protein sequence ID" value="EDM18560.1"/>
    <property type="molecule type" value="Genomic_DNA"/>
</dbReference>
<name>A6I619_RAT</name>
<sequence>MTCMRRKSIFHKNKKRMTEISPTAI</sequence>
<proteinExistence type="predicted"/>
<reference evidence="2 3" key="2">
    <citation type="submission" date="2005-09" db="EMBL/GenBank/DDBJ databases">
        <authorList>
            <person name="Mural R.J."/>
            <person name="Li P.W."/>
            <person name="Adams M.D."/>
            <person name="Amanatides P.G."/>
            <person name="Baden-Tillson H."/>
            <person name="Barnstead M."/>
            <person name="Chin S.H."/>
            <person name="Dew I."/>
            <person name="Evans C.A."/>
            <person name="Ferriera S."/>
            <person name="Flanigan M."/>
            <person name="Fosler C."/>
            <person name="Glodek A."/>
            <person name="Gu Z."/>
            <person name="Holt R.A."/>
            <person name="Jennings D."/>
            <person name="Kraft C.L."/>
            <person name="Lu F."/>
            <person name="Nguyen T."/>
            <person name="Nusskern D.R."/>
            <person name="Pfannkoch C.M."/>
            <person name="Sitter C."/>
            <person name="Sutton G.G."/>
            <person name="Venter J.C."/>
            <person name="Wang Z."/>
            <person name="Woodage T."/>
            <person name="Zheng X.H."/>
            <person name="Zhong F."/>
        </authorList>
    </citation>
    <scope>NUCLEOTIDE SEQUENCE [LARGE SCALE GENOMIC DNA]</scope>
    <source>
        <strain evidence="2">BN</strain>
        <strain evidence="3">BN, Sprague-Dawley</strain>
    </source>
</reference>
<evidence type="ECO:0000313" key="2">
    <source>
        <dbReference type="EMBL" id="EDM18559.1"/>
    </source>
</evidence>
<dbReference type="Proteomes" id="UP000234681">
    <property type="component" value="Chromosome 1"/>
</dbReference>
<protein>
    <submittedName>
        <fullName evidence="2">RCG39445, isoform CRA_a</fullName>
    </submittedName>
</protein>
<feature type="compositionally biased region" description="Basic residues" evidence="1">
    <location>
        <begin position="1"/>
        <end position="15"/>
    </location>
</feature>
<dbReference type="EMBL" id="CH473956">
    <property type="protein sequence ID" value="EDM18559.1"/>
    <property type="molecule type" value="Genomic_DNA"/>
</dbReference>
<accession>A6I619</accession>